<proteinExistence type="predicted"/>
<evidence type="ECO:0000313" key="2">
    <source>
        <dbReference type="EMBL" id="KAA0038364.1"/>
    </source>
</evidence>
<dbReference type="Proteomes" id="UP000321947">
    <property type="component" value="Unassembled WGS sequence"/>
</dbReference>
<feature type="domain" description="Reverse transcriptase Ty1/copia-type" evidence="1">
    <location>
        <begin position="12"/>
        <end position="142"/>
    </location>
</feature>
<evidence type="ECO:0000313" key="4">
    <source>
        <dbReference type="Proteomes" id="UP000321393"/>
    </source>
</evidence>
<dbReference type="SUPFAM" id="SSF56672">
    <property type="entry name" value="DNA/RNA polymerases"/>
    <property type="match status" value="1"/>
</dbReference>
<dbReference type="EMBL" id="SSTE01018746">
    <property type="protein sequence ID" value="KAA0038364.1"/>
    <property type="molecule type" value="Genomic_DNA"/>
</dbReference>
<sequence length="143" mass="16245">MAKEIEAMERTNTWIVVSLLKDHHIVGCKWVYKVKCNLDGTVDRYKARLVAKGYNQQEGIDFSDIFSPVAKIVTVKTFLALATSYNWSFSQMDINNAFLNRDLFEEVHMSLPLGYQTSQVPGKGEKLACELNKSMYGLKQASK</sequence>
<organism evidence="2 4">
    <name type="scientific">Cucumis melo var. makuwa</name>
    <name type="common">Oriental melon</name>
    <dbReference type="NCBI Taxonomy" id="1194695"/>
    <lineage>
        <taxon>Eukaryota</taxon>
        <taxon>Viridiplantae</taxon>
        <taxon>Streptophyta</taxon>
        <taxon>Embryophyta</taxon>
        <taxon>Tracheophyta</taxon>
        <taxon>Spermatophyta</taxon>
        <taxon>Magnoliopsida</taxon>
        <taxon>eudicotyledons</taxon>
        <taxon>Gunneridae</taxon>
        <taxon>Pentapetalae</taxon>
        <taxon>rosids</taxon>
        <taxon>fabids</taxon>
        <taxon>Cucurbitales</taxon>
        <taxon>Cucurbitaceae</taxon>
        <taxon>Benincaseae</taxon>
        <taxon>Cucumis</taxon>
    </lineage>
</organism>
<name>A0A5A7T4H5_CUCMM</name>
<dbReference type="Proteomes" id="UP000321393">
    <property type="component" value="Unassembled WGS sequence"/>
</dbReference>
<dbReference type="AlphaFoldDB" id="A0A5A7T4H5"/>
<dbReference type="InterPro" id="IPR013103">
    <property type="entry name" value="RVT_2"/>
</dbReference>
<gene>
    <name evidence="3" type="ORF">E5676_scaffold506G00920</name>
    <name evidence="2" type="ORF">E6C27_scaffold270G002450</name>
</gene>
<dbReference type="Pfam" id="PF07727">
    <property type="entry name" value="RVT_2"/>
    <property type="match status" value="1"/>
</dbReference>
<evidence type="ECO:0000313" key="3">
    <source>
        <dbReference type="EMBL" id="TYJ97031.1"/>
    </source>
</evidence>
<evidence type="ECO:0000259" key="1">
    <source>
        <dbReference type="Pfam" id="PF07727"/>
    </source>
</evidence>
<dbReference type="STRING" id="1194695.A0A5A7T4H5"/>
<evidence type="ECO:0000313" key="5">
    <source>
        <dbReference type="Proteomes" id="UP000321947"/>
    </source>
</evidence>
<protein>
    <submittedName>
        <fullName evidence="2 3">Mitochondrial protein</fullName>
    </submittedName>
</protein>
<comment type="caution">
    <text evidence="2">The sequence shown here is derived from an EMBL/GenBank/DDBJ whole genome shotgun (WGS) entry which is preliminary data.</text>
</comment>
<reference evidence="4 5" key="1">
    <citation type="submission" date="2019-08" db="EMBL/GenBank/DDBJ databases">
        <title>Draft genome sequences of two oriental melons (Cucumis melo L. var makuwa).</title>
        <authorList>
            <person name="Kwon S.-Y."/>
        </authorList>
    </citation>
    <scope>NUCLEOTIDE SEQUENCE [LARGE SCALE GENOMIC DNA]</scope>
    <source>
        <strain evidence="5">cv. Chang Bougi</strain>
        <strain evidence="4">cv. SW 3</strain>
        <tissue evidence="2">Leaf</tissue>
    </source>
</reference>
<dbReference type="EMBL" id="SSTD01019069">
    <property type="protein sequence ID" value="TYJ97031.1"/>
    <property type="molecule type" value="Genomic_DNA"/>
</dbReference>
<dbReference type="InterPro" id="IPR043502">
    <property type="entry name" value="DNA/RNA_pol_sf"/>
</dbReference>
<dbReference type="OrthoDB" id="1707111at2759"/>
<accession>A0A5A7T4H5</accession>